<dbReference type="PANTHER" id="PTHR15323:SF6">
    <property type="entry name" value="CELL DIVISION CYCLE PROTEIN 123 HOMOLOG"/>
    <property type="match status" value="1"/>
</dbReference>
<comment type="caution">
    <text evidence="2">The sequence shown here is derived from an EMBL/GenBank/DDBJ whole genome shotgun (WGS) entry which is preliminary data.</text>
</comment>
<evidence type="ECO:0008006" key="4">
    <source>
        <dbReference type="Google" id="ProtNLM"/>
    </source>
</evidence>
<protein>
    <recommendedName>
        <fullName evidence="4">Cell division cycle protein 123</fullName>
    </recommendedName>
</protein>
<accession>A0A9W4XHV9</accession>
<dbReference type="GO" id="GO:0005737">
    <property type="term" value="C:cytoplasm"/>
    <property type="evidence" value="ECO:0007669"/>
    <property type="project" value="TreeGrafter"/>
</dbReference>
<evidence type="ECO:0000256" key="1">
    <source>
        <dbReference type="ARBA" id="ARBA00011047"/>
    </source>
</evidence>
<dbReference type="OrthoDB" id="360540at2759"/>
<dbReference type="InterPro" id="IPR009772">
    <property type="entry name" value="CDC123"/>
</dbReference>
<proteinExistence type="inferred from homology"/>
<evidence type="ECO:0000313" key="3">
    <source>
        <dbReference type="Proteomes" id="UP001152885"/>
    </source>
</evidence>
<dbReference type="AlphaFoldDB" id="A0A9W4XHV9"/>
<reference evidence="2" key="1">
    <citation type="submission" date="2022-12" db="EMBL/GenBank/DDBJ databases">
        <authorList>
            <person name="Brejova B."/>
        </authorList>
    </citation>
    <scope>NUCLEOTIDE SEQUENCE</scope>
</reference>
<comment type="similarity">
    <text evidence="1">Belongs to the CDC123 family.</text>
</comment>
<sequence>MTKEYTTFDNITLTNDEVLYCSFGNWSNRFKQDMYDYRIIKMPTAFISYISSDSIKLPQDQRITVLQHNSDNEYSDWEDEEEERIDVSQFQEFHDEVVQAIKEFGKVIPKLNWSSPKDSKWIMPGNTLKCDNVNDVYLLLNSSDHIADDLDYPFSATNEDAIPVEYDLILKKWIDINPALEFRLFIKDEKILGVTQRDLQHYQFLQDIKEQLRTKIHEFVYEKVIPKMKSQKFILDIYIPRPFNKVYIIDINPFSRKSDDLLYTWNELLKIDTSKINENDYEFRLITENNLGSFARKEYSESQVPIDVVGASMDSEAMIELVKSSKFE</sequence>
<name>A0A9W4XHV9_9ASCO</name>
<dbReference type="EMBL" id="CANTUO010000004">
    <property type="protein sequence ID" value="CAI5759467.1"/>
    <property type="molecule type" value="Genomic_DNA"/>
</dbReference>
<organism evidence="2 3">
    <name type="scientific">Candida verbasci</name>
    <dbReference type="NCBI Taxonomy" id="1227364"/>
    <lineage>
        <taxon>Eukaryota</taxon>
        <taxon>Fungi</taxon>
        <taxon>Dikarya</taxon>
        <taxon>Ascomycota</taxon>
        <taxon>Saccharomycotina</taxon>
        <taxon>Pichiomycetes</taxon>
        <taxon>Debaryomycetaceae</taxon>
        <taxon>Candida/Lodderomyces clade</taxon>
        <taxon>Candida</taxon>
    </lineage>
</organism>
<dbReference type="PANTHER" id="PTHR15323">
    <property type="entry name" value="D123 PROTEIN"/>
    <property type="match status" value="1"/>
</dbReference>
<dbReference type="Pfam" id="PF07065">
    <property type="entry name" value="D123"/>
    <property type="match status" value="1"/>
</dbReference>
<keyword evidence="3" id="KW-1185">Reference proteome</keyword>
<gene>
    <name evidence="2" type="ORF">CANVERA_P3980</name>
</gene>
<dbReference type="Proteomes" id="UP001152885">
    <property type="component" value="Unassembled WGS sequence"/>
</dbReference>
<evidence type="ECO:0000313" key="2">
    <source>
        <dbReference type="EMBL" id="CAI5759467.1"/>
    </source>
</evidence>